<dbReference type="InterPro" id="IPR001478">
    <property type="entry name" value="PDZ"/>
</dbReference>
<evidence type="ECO:0000259" key="3">
    <source>
        <dbReference type="Pfam" id="PF24314"/>
    </source>
</evidence>
<dbReference type="Gene3D" id="2.30.42.10">
    <property type="match status" value="1"/>
</dbReference>
<dbReference type="InterPro" id="IPR055911">
    <property type="entry name" value="DUF7488"/>
</dbReference>
<dbReference type="SUPFAM" id="SSF50156">
    <property type="entry name" value="PDZ domain-like"/>
    <property type="match status" value="2"/>
</dbReference>
<evidence type="ECO:0000313" key="4">
    <source>
        <dbReference type="EMBL" id="BCD70182.1"/>
    </source>
</evidence>
<evidence type="ECO:0000259" key="2">
    <source>
        <dbReference type="Pfam" id="PF13180"/>
    </source>
</evidence>
<reference evidence="4 5" key="1">
    <citation type="submission" date="2019-06" db="EMBL/GenBank/DDBJ databases">
        <title>Complete genome sequence of Helicobacter suis SNTW101c.</title>
        <authorList>
            <person name="Rimbara E."/>
            <person name="Suzuki M."/>
            <person name="Matsui H."/>
            <person name="Nakamura M."/>
            <person name="Mori S."/>
            <person name="Shibayama K."/>
        </authorList>
    </citation>
    <scope>NUCLEOTIDE SEQUENCE [LARGE SCALE GENOMIC DNA]</scope>
    <source>
        <strain evidence="4 5">SNTW101c</strain>
    </source>
</reference>
<evidence type="ECO:0000313" key="5">
    <source>
        <dbReference type="Proteomes" id="UP000317935"/>
    </source>
</evidence>
<dbReference type="InterPro" id="IPR036034">
    <property type="entry name" value="PDZ_sf"/>
</dbReference>
<gene>
    <name evidence="4" type="ORF">SNTW_08270</name>
</gene>
<dbReference type="AlphaFoldDB" id="A0A6J4CZJ7"/>
<sequence>MLSKYFFLLLWASSLYAYNFSHCQEYYKLASRPGSISLFWEGKQVAFVHGSVPKGVKILKADPFVGFYLIKAPPTKFAYNLLDIDEQAYKHPLASIGSHDARPGSILARQRGFLTYARFSAPMPANAVVSNICYQIYGIGVGNRENAFIESGYIKRFLSQNSPYYGDIGVRVKEQGGVMVESVDPFFTNNPFLEKDVIIKINNQSITSTGHFEWLVSNLPFKRVISVQIRRRGQLQTLTVRVDKRYGGFLLPDSFLERFVKINEHFVITALHKNRPQALRNLHLGDQILWINRKPIASSSANFTQKLRALRQAFSHAYMQGRIEMLILRKGFEFYVRL</sequence>
<dbReference type="Pfam" id="PF24314">
    <property type="entry name" value="DUF7488"/>
    <property type="match status" value="1"/>
</dbReference>
<dbReference type="EMBL" id="AP019774">
    <property type="protein sequence ID" value="BCD70182.1"/>
    <property type="molecule type" value="Genomic_DNA"/>
</dbReference>
<dbReference type="RefSeq" id="WP_064430002.1">
    <property type="nucleotide sequence ID" value="NZ_AP019774.1"/>
</dbReference>
<feature type="signal peptide" evidence="1">
    <location>
        <begin position="1"/>
        <end position="17"/>
    </location>
</feature>
<feature type="domain" description="PDZ" evidence="2">
    <location>
        <begin position="166"/>
        <end position="242"/>
    </location>
</feature>
<dbReference type="Proteomes" id="UP000317935">
    <property type="component" value="Chromosome"/>
</dbReference>
<accession>A0A6J4CZJ7</accession>
<name>A0A6J4CZJ7_9HELI</name>
<organism evidence="4 5">
    <name type="scientific">Helicobacter suis</name>
    <dbReference type="NCBI Taxonomy" id="104628"/>
    <lineage>
        <taxon>Bacteria</taxon>
        <taxon>Pseudomonadati</taxon>
        <taxon>Campylobacterota</taxon>
        <taxon>Epsilonproteobacteria</taxon>
        <taxon>Campylobacterales</taxon>
        <taxon>Helicobacteraceae</taxon>
        <taxon>Helicobacter</taxon>
    </lineage>
</organism>
<feature type="domain" description="DUF7488" evidence="3">
    <location>
        <begin position="17"/>
        <end position="161"/>
    </location>
</feature>
<protein>
    <submittedName>
        <fullName evidence="4">PDZ domain-containing protein</fullName>
    </submittedName>
</protein>
<proteinExistence type="predicted"/>
<feature type="chain" id="PRO_5026808964" evidence="1">
    <location>
        <begin position="18"/>
        <end position="338"/>
    </location>
</feature>
<dbReference type="Pfam" id="PF13180">
    <property type="entry name" value="PDZ_2"/>
    <property type="match status" value="1"/>
</dbReference>
<evidence type="ECO:0000256" key="1">
    <source>
        <dbReference type="SAM" id="SignalP"/>
    </source>
</evidence>
<keyword evidence="1" id="KW-0732">Signal</keyword>